<dbReference type="AlphaFoldDB" id="A0A0B8NZC7"/>
<evidence type="ECO:0000313" key="1">
    <source>
        <dbReference type="EMBL" id="GAM59316.1"/>
    </source>
</evidence>
<evidence type="ECO:0000313" key="2">
    <source>
        <dbReference type="Proteomes" id="UP000031671"/>
    </source>
</evidence>
<gene>
    <name evidence="1" type="ORF">JCM19231_4985</name>
</gene>
<sequence>MIESIKLERLIGTLNIESISKIMGMMINIDQLDKDYIVPPHLIKDIRK</sequence>
<protein>
    <submittedName>
        <fullName evidence="1">Uncharacterized protein</fullName>
    </submittedName>
</protein>
<dbReference type="EMBL" id="BBRZ01000140">
    <property type="protein sequence ID" value="GAM59316.1"/>
    <property type="molecule type" value="Genomic_DNA"/>
</dbReference>
<name>A0A0B8NZC7_9VIBR</name>
<reference evidence="1 2" key="2">
    <citation type="submission" date="2015-01" db="EMBL/GenBank/DDBJ databases">
        <authorList>
            <consortium name="NBRP consortium"/>
            <person name="Sawabe T."/>
            <person name="Meirelles P."/>
            <person name="Feng G."/>
            <person name="Sayaka M."/>
            <person name="Hattori M."/>
            <person name="Ohkuma M."/>
        </authorList>
    </citation>
    <scope>NUCLEOTIDE SEQUENCE [LARGE SCALE GENOMIC DNA]</scope>
    <source>
        <strain evidence="2">JCM 19231</strain>
    </source>
</reference>
<accession>A0A0B8NZC7</accession>
<comment type="caution">
    <text evidence="1">The sequence shown here is derived from an EMBL/GenBank/DDBJ whole genome shotgun (WGS) entry which is preliminary data.</text>
</comment>
<organism evidence="1 2">
    <name type="scientific">Vibrio ishigakensis</name>
    <dbReference type="NCBI Taxonomy" id="1481914"/>
    <lineage>
        <taxon>Bacteria</taxon>
        <taxon>Pseudomonadati</taxon>
        <taxon>Pseudomonadota</taxon>
        <taxon>Gammaproteobacteria</taxon>
        <taxon>Vibrionales</taxon>
        <taxon>Vibrionaceae</taxon>
        <taxon>Vibrio</taxon>
    </lineage>
</organism>
<proteinExistence type="predicted"/>
<dbReference type="Proteomes" id="UP000031671">
    <property type="component" value="Unassembled WGS sequence"/>
</dbReference>
<keyword evidence="2" id="KW-1185">Reference proteome</keyword>
<reference evidence="1 2" key="1">
    <citation type="submission" date="2015-01" db="EMBL/GenBank/DDBJ databases">
        <title>Vibrio sp. C1 JCM 19231 whole genome shotgun sequence.</title>
        <authorList>
            <person name="Sawabe T."/>
            <person name="Meirelles P."/>
            <person name="Feng G."/>
            <person name="Sayaka M."/>
            <person name="Hattori M."/>
            <person name="Ohkuma M."/>
        </authorList>
    </citation>
    <scope>NUCLEOTIDE SEQUENCE [LARGE SCALE GENOMIC DNA]</scope>
    <source>
        <strain evidence="2">JCM 19231</strain>
    </source>
</reference>